<dbReference type="GeneID" id="60695056"/>
<dbReference type="AlphaFoldDB" id="A0A5P9XMC7"/>
<accession>A0A5P9XMC7</accession>
<dbReference type="KEGG" id="atx:GCD22_00644"/>
<evidence type="ECO:0000313" key="2">
    <source>
        <dbReference type="EMBL" id="QFX95137.1"/>
    </source>
</evidence>
<dbReference type="Proteomes" id="UP000363590">
    <property type="component" value="Chromosome"/>
</dbReference>
<dbReference type="RefSeq" id="WP_170286682.1">
    <property type="nucleotide sequence ID" value="NZ_CP045571.1"/>
</dbReference>
<dbReference type="EMBL" id="CP045571">
    <property type="protein sequence ID" value="QFX95137.1"/>
    <property type="molecule type" value="Genomic_DNA"/>
</dbReference>
<feature type="domain" description="Antitoxin SocA-like Panacea" evidence="1">
    <location>
        <begin position="42"/>
        <end position="155"/>
    </location>
</feature>
<evidence type="ECO:0000259" key="1">
    <source>
        <dbReference type="Pfam" id="PF13274"/>
    </source>
</evidence>
<gene>
    <name evidence="2" type="ORF">GCD22_00644</name>
</gene>
<dbReference type="InterPro" id="IPR025272">
    <property type="entry name" value="SocA_Panacea"/>
</dbReference>
<name>A0A5P9XMC7_ACITH</name>
<organism evidence="2 3">
    <name type="scientific">Acidithiobacillus thiooxidans ATCC 19377</name>
    <dbReference type="NCBI Taxonomy" id="637390"/>
    <lineage>
        <taxon>Bacteria</taxon>
        <taxon>Pseudomonadati</taxon>
        <taxon>Pseudomonadota</taxon>
        <taxon>Acidithiobacillia</taxon>
        <taxon>Acidithiobacillales</taxon>
        <taxon>Acidithiobacillaceae</taxon>
        <taxon>Acidithiobacillus</taxon>
    </lineage>
</organism>
<protein>
    <recommendedName>
        <fullName evidence="1">Antitoxin SocA-like Panacea domain-containing protein</fullName>
    </recommendedName>
</protein>
<reference evidence="2 3" key="1">
    <citation type="submission" date="2019-10" db="EMBL/GenBank/DDBJ databases">
        <authorList>
            <person name="Wang R."/>
        </authorList>
    </citation>
    <scope>NUCLEOTIDE SEQUENCE [LARGE SCALE GENOMIC DNA]</scope>
    <source>
        <strain evidence="2 3">ATCC 19377</strain>
    </source>
</reference>
<proteinExistence type="predicted"/>
<evidence type="ECO:0000313" key="3">
    <source>
        <dbReference type="Proteomes" id="UP000363590"/>
    </source>
</evidence>
<sequence>MERYMISAPSAFPFDARKAAQVAAFFLIKARERDANVSVLKLMKLMYLAERESYKQYASPMIGDALFSMQHGPVLSNTLNLINSAPDERQGGEHWDELISERNGHYLYLRSDAPIQHADDLLELSEADLDILENLWNQFCRYSAHDIREYTHNPENCPEWEDPGNSSRPISMETMLRSMNYTPVAIQDICENLEKMAFIQEKTKNNVLY</sequence>
<dbReference type="Pfam" id="PF13274">
    <property type="entry name" value="SocA_Panacea"/>
    <property type="match status" value="1"/>
</dbReference>